<dbReference type="AlphaFoldDB" id="A0A9W4TJX0"/>
<dbReference type="KEGG" id="fcs:TRV642_2448"/>
<reference evidence="1" key="1">
    <citation type="submission" date="2022-09" db="EMBL/GenBank/DDBJ databases">
        <authorList>
            <person name="Duchaud E."/>
        </authorList>
    </citation>
    <scope>NUCLEOTIDE SEQUENCE</scope>
    <source>
        <strain evidence="1">TRV642</strain>
    </source>
</reference>
<protein>
    <submittedName>
        <fullName evidence="1">Uncharacterized protein</fullName>
    </submittedName>
</protein>
<gene>
    <name evidence="1" type="ORF">TRV642_2448</name>
</gene>
<proteinExistence type="predicted"/>
<organism evidence="1 2">
    <name type="scientific">Flavobacterium collinsii</name>
    <dbReference type="NCBI Taxonomy" id="1114861"/>
    <lineage>
        <taxon>Bacteria</taxon>
        <taxon>Pseudomonadati</taxon>
        <taxon>Bacteroidota</taxon>
        <taxon>Flavobacteriia</taxon>
        <taxon>Flavobacteriales</taxon>
        <taxon>Flavobacteriaceae</taxon>
        <taxon>Flavobacterium</taxon>
    </lineage>
</organism>
<dbReference type="EMBL" id="OX336425">
    <property type="protein sequence ID" value="CAI2767323.1"/>
    <property type="molecule type" value="Genomic_DNA"/>
</dbReference>
<name>A0A9W4TJX0_9FLAO</name>
<dbReference type="RefSeq" id="WP_263360268.1">
    <property type="nucleotide sequence ID" value="NZ_OX336425.1"/>
</dbReference>
<sequence>MFIILVFTFFGLCILVNLILYLKNSFIPKSFILIENEIVSFEERIKWRDTNGNPSTPEIRKTYYVPIVEYTYDDKKHVYQSKIPIMLDSPNFNLKILLYINPESPTDARHRFKK</sequence>
<evidence type="ECO:0000313" key="2">
    <source>
        <dbReference type="Proteomes" id="UP001152749"/>
    </source>
</evidence>
<accession>A0A9W4TJX0</accession>
<dbReference type="Proteomes" id="UP001152749">
    <property type="component" value="Chromosome"/>
</dbReference>
<evidence type="ECO:0000313" key="1">
    <source>
        <dbReference type="EMBL" id="CAI2767323.1"/>
    </source>
</evidence>